<accession>A0ABD5PCA9</accession>
<evidence type="ECO:0000256" key="2">
    <source>
        <dbReference type="ARBA" id="ARBA00022448"/>
    </source>
</evidence>
<feature type="region of interest" description="Disordered" evidence="4">
    <location>
        <begin position="30"/>
        <end position="69"/>
    </location>
</feature>
<dbReference type="PANTHER" id="PTHR30290">
    <property type="entry name" value="PERIPLASMIC BINDING COMPONENT OF ABC TRANSPORTER"/>
    <property type="match status" value="1"/>
</dbReference>
<feature type="compositionally biased region" description="Gly residues" evidence="4">
    <location>
        <begin position="30"/>
        <end position="44"/>
    </location>
</feature>
<dbReference type="EMBL" id="JBHSDS010000006">
    <property type="protein sequence ID" value="MFC4358541.1"/>
    <property type="molecule type" value="Genomic_DNA"/>
</dbReference>
<dbReference type="Gene3D" id="3.10.105.10">
    <property type="entry name" value="Dipeptide-binding Protein, Domain 3"/>
    <property type="match status" value="1"/>
</dbReference>
<dbReference type="RefSeq" id="WP_267623703.1">
    <property type="nucleotide sequence ID" value="NZ_JAODIW010000008.1"/>
</dbReference>
<keyword evidence="2" id="KW-0813">Transport</keyword>
<comment type="similarity">
    <text evidence="1">Belongs to the bacterial solute-binding protein 5 family.</text>
</comment>
<feature type="region of interest" description="Disordered" evidence="4">
    <location>
        <begin position="306"/>
        <end position="334"/>
    </location>
</feature>
<dbReference type="CDD" id="cd00995">
    <property type="entry name" value="PBP2_NikA_DppA_OppA_like"/>
    <property type="match status" value="1"/>
</dbReference>
<keyword evidence="7" id="KW-1185">Reference proteome</keyword>
<evidence type="ECO:0000256" key="3">
    <source>
        <dbReference type="ARBA" id="ARBA00022729"/>
    </source>
</evidence>
<keyword evidence="3" id="KW-0732">Signal</keyword>
<evidence type="ECO:0000313" key="7">
    <source>
        <dbReference type="Proteomes" id="UP001595921"/>
    </source>
</evidence>
<dbReference type="Proteomes" id="UP001595921">
    <property type="component" value="Unassembled WGS sequence"/>
</dbReference>
<evidence type="ECO:0000256" key="1">
    <source>
        <dbReference type="ARBA" id="ARBA00005695"/>
    </source>
</evidence>
<protein>
    <submittedName>
        <fullName evidence="6">ABC transporter substrate-binding protein</fullName>
    </submittedName>
</protein>
<dbReference type="SUPFAM" id="SSF53850">
    <property type="entry name" value="Periplasmic binding protein-like II"/>
    <property type="match status" value="1"/>
</dbReference>
<feature type="compositionally biased region" description="Low complexity" evidence="4">
    <location>
        <begin position="45"/>
        <end position="60"/>
    </location>
</feature>
<sequence length="616" mass="67256">MTDAEESVSRRRFLQATGGTAAAVGLAGCTGGNDDAGGGGGGDGTETAATNTTATTDGTTESGGEGTPEGTLNLVNATMDTLDPVAAADTASGEVIQQLYDGLTNYVNGTTAVEPLLAKGFEASDDYTTYTFDLQKGATFHDGSEVTAEDFVYAFERLAGSENSRRSYFILDSLSVEHDTEGEEYKPGSLAVEAVDDYTLKLSLSKPFHATTEMLSYSSFAAVPQGIVGDVEGHDGQVRYEQFATASPTGAGPFEFETWEQGTEAEVSRYDDYYDGDANVERIHWQIISDPNAAYNYGQNRNSDVVSIPTSKYDPSKVQVEETDDKGRKFGTYGPLRNGETAQYMAAPQIGTYYAGFNMQAVPKPVRQAFAYVLNQELMVDQVFKGRGQPAYHLTPPPIFPNQNYEQHAEEYPYGYGESNIEKAKQVMEEAGYGPNDQFELNWTQYDSNTWESMAKILRDQLSAAHVSMSIEKAPFSTLLKRGRNGNLEAYSLGWIADWPAPDNFMQLLNPPQTDTSSSDAIMYTNWSSETGSAAEAAESAYNEIVDNLAPTDAANRARNEATLAMEEANWEDVSVAPVYHSVDERFYYDWLEIEPFGGMGPSRQKYTDARITNGE</sequence>
<dbReference type="InterPro" id="IPR000914">
    <property type="entry name" value="SBP_5_dom"/>
</dbReference>
<dbReference type="PANTHER" id="PTHR30290:SF9">
    <property type="entry name" value="OLIGOPEPTIDE-BINDING PROTEIN APPA"/>
    <property type="match status" value="1"/>
</dbReference>
<organism evidence="6 7">
    <name type="scientific">Halobium salinum</name>
    <dbReference type="NCBI Taxonomy" id="1364940"/>
    <lineage>
        <taxon>Archaea</taxon>
        <taxon>Methanobacteriati</taxon>
        <taxon>Methanobacteriota</taxon>
        <taxon>Stenosarchaea group</taxon>
        <taxon>Halobacteria</taxon>
        <taxon>Halobacteriales</taxon>
        <taxon>Haloferacaceae</taxon>
        <taxon>Halobium</taxon>
    </lineage>
</organism>
<name>A0ABD5PCA9_9EURY</name>
<gene>
    <name evidence="6" type="ORF">ACFO0N_11375</name>
</gene>
<dbReference type="AlphaFoldDB" id="A0ABD5PCA9"/>
<comment type="caution">
    <text evidence="6">The sequence shown here is derived from an EMBL/GenBank/DDBJ whole genome shotgun (WGS) entry which is preliminary data.</text>
</comment>
<evidence type="ECO:0000259" key="5">
    <source>
        <dbReference type="Pfam" id="PF00496"/>
    </source>
</evidence>
<feature type="domain" description="Solute-binding protein family 5" evidence="5">
    <location>
        <begin position="113"/>
        <end position="513"/>
    </location>
</feature>
<evidence type="ECO:0000313" key="6">
    <source>
        <dbReference type="EMBL" id="MFC4358541.1"/>
    </source>
</evidence>
<reference evidence="6 7" key="1">
    <citation type="journal article" date="2019" name="Int. J. Syst. Evol. Microbiol.">
        <title>The Global Catalogue of Microorganisms (GCM) 10K type strain sequencing project: providing services to taxonomists for standard genome sequencing and annotation.</title>
        <authorList>
            <consortium name="The Broad Institute Genomics Platform"/>
            <consortium name="The Broad Institute Genome Sequencing Center for Infectious Disease"/>
            <person name="Wu L."/>
            <person name="Ma J."/>
        </authorList>
    </citation>
    <scope>NUCLEOTIDE SEQUENCE [LARGE SCALE GENOMIC DNA]</scope>
    <source>
        <strain evidence="6 7">CGMCC 1.12553</strain>
    </source>
</reference>
<evidence type="ECO:0000256" key="4">
    <source>
        <dbReference type="SAM" id="MobiDB-lite"/>
    </source>
</evidence>
<dbReference type="InterPro" id="IPR006311">
    <property type="entry name" value="TAT_signal"/>
</dbReference>
<dbReference type="Pfam" id="PF00496">
    <property type="entry name" value="SBP_bac_5"/>
    <property type="match status" value="1"/>
</dbReference>
<dbReference type="Gene3D" id="3.40.190.10">
    <property type="entry name" value="Periplasmic binding protein-like II"/>
    <property type="match status" value="1"/>
</dbReference>
<proteinExistence type="inferred from homology"/>
<dbReference type="InterPro" id="IPR039424">
    <property type="entry name" value="SBP_5"/>
</dbReference>
<dbReference type="PROSITE" id="PS51318">
    <property type="entry name" value="TAT"/>
    <property type="match status" value="1"/>
</dbReference>